<accession>A0A743PJ17</accession>
<evidence type="ECO:0000313" key="1">
    <source>
        <dbReference type="EMBL" id="HAF2130402.1"/>
    </source>
</evidence>
<feature type="non-terminal residue" evidence="1">
    <location>
        <position position="55"/>
    </location>
</feature>
<proteinExistence type="predicted"/>
<reference evidence="1" key="1">
    <citation type="journal article" date="2018" name="Genome Biol.">
        <title>SKESA: strategic k-mer extension for scrupulous assemblies.</title>
        <authorList>
            <person name="Souvorov A."/>
            <person name="Agarwala R."/>
            <person name="Lipman D.J."/>
        </authorList>
    </citation>
    <scope>NUCLEOTIDE SEQUENCE</scope>
    <source>
        <strain evidence="1">MA.CK_00/00001968</strain>
    </source>
</reference>
<dbReference type="AlphaFoldDB" id="A0A743PJ17"/>
<sequence length="55" mass="6274">MLRAKVCLVVDITEAQCPRIQPVLRFIRRTRNNRTVQLRVLPGGDVKAFLTGKQP</sequence>
<gene>
    <name evidence="1" type="ORF">G9F27_004691</name>
</gene>
<organism evidence="1">
    <name type="scientific">Salmonella enterica</name>
    <name type="common">Salmonella choleraesuis</name>
    <dbReference type="NCBI Taxonomy" id="28901"/>
    <lineage>
        <taxon>Bacteria</taxon>
        <taxon>Pseudomonadati</taxon>
        <taxon>Pseudomonadota</taxon>
        <taxon>Gammaproteobacteria</taxon>
        <taxon>Enterobacterales</taxon>
        <taxon>Enterobacteriaceae</taxon>
        <taxon>Salmonella</taxon>
    </lineage>
</organism>
<comment type="caution">
    <text evidence="1">The sequence shown here is derived from an EMBL/GenBank/DDBJ whole genome shotgun (WGS) entry which is preliminary data.</text>
</comment>
<name>A0A743PJ17_SALER</name>
<protein>
    <submittedName>
        <fullName evidence="1">Uncharacterized protein</fullName>
    </submittedName>
</protein>
<dbReference type="EMBL" id="DAAUQX010000061">
    <property type="protein sequence ID" value="HAF2130402.1"/>
    <property type="molecule type" value="Genomic_DNA"/>
</dbReference>
<reference evidence="1" key="2">
    <citation type="submission" date="2020-02" db="EMBL/GenBank/DDBJ databases">
        <authorList>
            <consortium name="NCBI Pathogen Detection Project"/>
        </authorList>
    </citation>
    <scope>NUCLEOTIDE SEQUENCE</scope>
    <source>
        <strain evidence="1">MA.CK_00/00001968</strain>
    </source>
</reference>